<protein>
    <submittedName>
        <fullName evidence="3">Uncharacterized protein</fullName>
    </submittedName>
</protein>
<organism evidence="3 4">
    <name type="scientific">Actinoallomurus oryzae</name>
    <dbReference type="NCBI Taxonomy" id="502180"/>
    <lineage>
        <taxon>Bacteria</taxon>
        <taxon>Bacillati</taxon>
        <taxon>Actinomycetota</taxon>
        <taxon>Actinomycetes</taxon>
        <taxon>Streptosporangiales</taxon>
        <taxon>Thermomonosporaceae</taxon>
        <taxon>Actinoallomurus</taxon>
    </lineage>
</organism>
<dbReference type="PROSITE" id="PS51257">
    <property type="entry name" value="PROKAR_LIPOPROTEIN"/>
    <property type="match status" value="1"/>
</dbReference>
<keyword evidence="2" id="KW-0732">Signal</keyword>
<evidence type="ECO:0000256" key="2">
    <source>
        <dbReference type="SAM" id="SignalP"/>
    </source>
</evidence>
<dbReference type="RefSeq" id="WP_345456576.1">
    <property type="nucleotide sequence ID" value="NZ_BAABHF010000009.1"/>
</dbReference>
<dbReference type="Proteomes" id="UP001500503">
    <property type="component" value="Unassembled WGS sequence"/>
</dbReference>
<comment type="caution">
    <text evidence="3">The sequence shown here is derived from an EMBL/GenBank/DDBJ whole genome shotgun (WGS) entry which is preliminary data.</text>
</comment>
<sequence>MAVLRVAILGVSLTLLCSCAASPDRRREGAAASPPAEKTGPAPVSTAWTPVPAPGAPADEALVGISATGAEDAWAVGHEKAAEGDVGETVLLHWDGGRWREAPGAADDRLATAIAAVAPKDVWVVGADGPGPAFASHWDGTRWTVRRPFGTREHALPTDVSATGGKAWFAGSGPIRAPKRRCLTGLVIPEKRRAPPPGALRFFSVMGSYAACPCVRRAVLDRPLLETPSRRARTRKGSRSTLATVARTVRSAAMMRLAIGPSLHCPLGEVYTR</sequence>
<accession>A0ABP8P8E4</accession>
<evidence type="ECO:0000313" key="4">
    <source>
        <dbReference type="Proteomes" id="UP001500503"/>
    </source>
</evidence>
<reference evidence="4" key="1">
    <citation type="journal article" date="2019" name="Int. J. Syst. Evol. Microbiol.">
        <title>The Global Catalogue of Microorganisms (GCM) 10K type strain sequencing project: providing services to taxonomists for standard genome sequencing and annotation.</title>
        <authorList>
            <consortium name="The Broad Institute Genomics Platform"/>
            <consortium name="The Broad Institute Genome Sequencing Center for Infectious Disease"/>
            <person name="Wu L."/>
            <person name="Ma J."/>
        </authorList>
    </citation>
    <scope>NUCLEOTIDE SEQUENCE [LARGE SCALE GENOMIC DNA]</scope>
    <source>
        <strain evidence="4">JCM 17933</strain>
    </source>
</reference>
<feature type="signal peptide" evidence="2">
    <location>
        <begin position="1"/>
        <end position="20"/>
    </location>
</feature>
<feature type="region of interest" description="Disordered" evidence="1">
    <location>
        <begin position="26"/>
        <end position="55"/>
    </location>
</feature>
<keyword evidence="4" id="KW-1185">Reference proteome</keyword>
<dbReference type="SUPFAM" id="SSF89372">
    <property type="entry name" value="Fucose-specific lectin"/>
    <property type="match status" value="1"/>
</dbReference>
<feature type="chain" id="PRO_5046774701" evidence="2">
    <location>
        <begin position="21"/>
        <end position="273"/>
    </location>
</feature>
<name>A0ABP8P8E4_9ACTN</name>
<gene>
    <name evidence="3" type="ORF">GCM10023191_004130</name>
</gene>
<dbReference type="EMBL" id="BAABHF010000009">
    <property type="protein sequence ID" value="GAA4483088.1"/>
    <property type="molecule type" value="Genomic_DNA"/>
</dbReference>
<evidence type="ECO:0000256" key="1">
    <source>
        <dbReference type="SAM" id="MobiDB-lite"/>
    </source>
</evidence>
<proteinExistence type="predicted"/>
<evidence type="ECO:0000313" key="3">
    <source>
        <dbReference type="EMBL" id="GAA4483088.1"/>
    </source>
</evidence>